<accession>B7PPM6</accession>
<dbReference type="InParanoid" id="B7PPM6"/>
<dbReference type="EMBL" id="DS759142">
    <property type="protein sequence ID" value="EEC08548.1"/>
    <property type="molecule type" value="Genomic_DNA"/>
</dbReference>
<keyword evidence="3" id="KW-1185">Reference proteome</keyword>
<dbReference type="EMBL" id="ABJB010800759">
    <property type="status" value="NOT_ANNOTATED_CDS"/>
    <property type="molecule type" value="Genomic_DNA"/>
</dbReference>
<dbReference type="VEuPathDB" id="VectorBase:ISCI018555"/>
<protein>
    <submittedName>
        <fullName evidence="1 2">Uncharacterized protein</fullName>
    </submittedName>
</protein>
<organism>
    <name type="scientific">Ixodes scapularis</name>
    <name type="common">Black-legged tick</name>
    <name type="synonym">Deer tick</name>
    <dbReference type="NCBI Taxonomy" id="6945"/>
    <lineage>
        <taxon>Eukaryota</taxon>
        <taxon>Metazoa</taxon>
        <taxon>Ecdysozoa</taxon>
        <taxon>Arthropoda</taxon>
        <taxon>Chelicerata</taxon>
        <taxon>Arachnida</taxon>
        <taxon>Acari</taxon>
        <taxon>Parasitiformes</taxon>
        <taxon>Ixodida</taxon>
        <taxon>Ixodoidea</taxon>
        <taxon>Ixodidae</taxon>
        <taxon>Ixodinae</taxon>
        <taxon>Ixodes</taxon>
    </lineage>
</organism>
<sequence length="129" mass="15172">MQKVINLTRNQVIRSARGYLQGSQLKDALDAIENIEIVMFNSIPDRTRLESLYRDINPSKSFYVNHIQKFFFRRFCSSLCMMVSTFVSEDLLPPRDMCNIVVRNVLDFYTAFQCFPEDYMGEVEICKVF</sequence>
<dbReference type="PaxDb" id="6945-B7PPM6"/>
<dbReference type="HOGENOM" id="CLU_1951149_0_0_1"/>
<evidence type="ECO:0000313" key="3">
    <source>
        <dbReference type="Proteomes" id="UP000001555"/>
    </source>
</evidence>
<evidence type="ECO:0000313" key="2">
    <source>
        <dbReference type="EnsemblMetazoa" id="ISCW018555-PA"/>
    </source>
</evidence>
<gene>
    <name evidence="1" type="ORF">IscW_ISCW018555</name>
</gene>
<reference evidence="1 3" key="1">
    <citation type="submission" date="2008-03" db="EMBL/GenBank/DDBJ databases">
        <title>Annotation of Ixodes scapularis.</title>
        <authorList>
            <consortium name="Ixodes scapularis Genome Project Consortium"/>
            <person name="Caler E."/>
            <person name="Hannick L.I."/>
            <person name="Bidwell S."/>
            <person name="Joardar V."/>
            <person name="Thiagarajan M."/>
            <person name="Amedeo P."/>
            <person name="Galinsky K.J."/>
            <person name="Schobel S."/>
            <person name="Inman J."/>
            <person name="Hostetler J."/>
            <person name="Miller J."/>
            <person name="Hammond M."/>
            <person name="Megy K."/>
            <person name="Lawson D."/>
            <person name="Kodira C."/>
            <person name="Sutton G."/>
            <person name="Meyer J."/>
            <person name="Hill C.A."/>
            <person name="Birren B."/>
            <person name="Nene V."/>
            <person name="Collins F."/>
            <person name="Alarcon-Chaidez F."/>
            <person name="Wikel S."/>
            <person name="Strausberg R."/>
        </authorList>
    </citation>
    <scope>NUCLEOTIDE SEQUENCE [LARGE SCALE GENOMIC DNA]</scope>
    <source>
        <strain evidence="3">Wikel</strain>
        <strain evidence="1">Wikel colony</strain>
    </source>
</reference>
<dbReference type="Proteomes" id="UP000001555">
    <property type="component" value="Unassembled WGS sequence"/>
</dbReference>
<name>B7PPM6_IXOSC</name>
<reference evidence="2" key="2">
    <citation type="submission" date="2020-05" db="UniProtKB">
        <authorList>
            <consortium name="EnsemblMetazoa"/>
        </authorList>
    </citation>
    <scope>IDENTIFICATION</scope>
    <source>
        <strain evidence="2">wikel</strain>
    </source>
</reference>
<evidence type="ECO:0000313" key="1">
    <source>
        <dbReference type="EMBL" id="EEC08548.1"/>
    </source>
</evidence>
<dbReference type="EnsemblMetazoa" id="ISCW018555-RA">
    <property type="protein sequence ID" value="ISCW018555-PA"/>
    <property type="gene ID" value="ISCW018555"/>
</dbReference>
<dbReference type="VEuPathDB" id="VectorBase:ISCW018555"/>
<proteinExistence type="predicted"/>
<dbReference type="AlphaFoldDB" id="B7PPM6"/>